<proteinExistence type="predicted"/>
<gene>
    <name evidence="2" type="ORF">IX39_16655</name>
</gene>
<organism evidence="2 3">
    <name type="scientific">Chryseobacterium formosense</name>
    <dbReference type="NCBI Taxonomy" id="236814"/>
    <lineage>
        <taxon>Bacteria</taxon>
        <taxon>Pseudomonadati</taxon>
        <taxon>Bacteroidota</taxon>
        <taxon>Flavobacteriia</taxon>
        <taxon>Flavobacteriales</taxon>
        <taxon>Weeksellaceae</taxon>
        <taxon>Chryseobacterium group</taxon>
        <taxon>Chryseobacterium</taxon>
    </lineage>
</organism>
<feature type="domain" description="HD" evidence="1">
    <location>
        <begin position="29"/>
        <end position="122"/>
    </location>
</feature>
<dbReference type="OrthoDB" id="5728337at2"/>
<evidence type="ECO:0000313" key="3">
    <source>
        <dbReference type="Proteomes" id="UP000028713"/>
    </source>
</evidence>
<dbReference type="Proteomes" id="UP000028713">
    <property type="component" value="Unassembled WGS sequence"/>
</dbReference>
<reference evidence="2 3" key="1">
    <citation type="submission" date="2014-07" db="EMBL/GenBank/DDBJ databases">
        <title>Genome of Chryseobacterium formosense LMG 24722.</title>
        <authorList>
            <person name="Pipes S.E."/>
            <person name="Stropko S.J."/>
            <person name="Newman J.D."/>
        </authorList>
    </citation>
    <scope>NUCLEOTIDE SEQUENCE [LARGE SCALE GENOMIC DNA]</scope>
    <source>
        <strain evidence="2 3">LMG 24722</strain>
    </source>
</reference>
<evidence type="ECO:0000259" key="1">
    <source>
        <dbReference type="Pfam" id="PF01966"/>
    </source>
</evidence>
<dbReference type="SUPFAM" id="SSF109604">
    <property type="entry name" value="HD-domain/PDEase-like"/>
    <property type="match status" value="1"/>
</dbReference>
<comment type="caution">
    <text evidence="2">The sequence shown here is derived from an EMBL/GenBank/DDBJ whole genome shotgun (WGS) entry which is preliminary data.</text>
</comment>
<dbReference type="RefSeq" id="WP_034678474.1">
    <property type="nucleotide sequence ID" value="NZ_FPAP01000003.1"/>
</dbReference>
<dbReference type="AlphaFoldDB" id="A0A085Z0S0"/>
<accession>A0A085Z0S0</accession>
<dbReference type="PANTHER" id="PTHR21174:SF0">
    <property type="entry name" value="HD PHOSPHOHYDROLASE FAMILY PROTEIN-RELATED"/>
    <property type="match status" value="1"/>
</dbReference>
<dbReference type="Pfam" id="PF01966">
    <property type="entry name" value="HD"/>
    <property type="match status" value="1"/>
</dbReference>
<evidence type="ECO:0000313" key="2">
    <source>
        <dbReference type="EMBL" id="KFE98033.1"/>
    </source>
</evidence>
<dbReference type="InterPro" id="IPR006674">
    <property type="entry name" value="HD_domain"/>
</dbReference>
<name>A0A085Z0S0_9FLAO</name>
<keyword evidence="3" id="KW-1185">Reference proteome</keyword>
<dbReference type="CDD" id="cd00077">
    <property type="entry name" value="HDc"/>
    <property type="match status" value="1"/>
</dbReference>
<dbReference type="EMBL" id="JPRP01000003">
    <property type="protein sequence ID" value="KFE98033.1"/>
    <property type="molecule type" value="Genomic_DNA"/>
</dbReference>
<dbReference type="eggNOG" id="COG1418">
    <property type="taxonomic scope" value="Bacteria"/>
</dbReference>
<dbReference type="InterPro" id="IPR003607">
    <property type="entry name" value="HD/PDEase_dom"/>
</dbReference>
<protein>
    <recommendedName>
        <fullName evidence="1">HD domain-containing protein</fullName>
    </recommendedName>
</protein>
<sequence length="194" mass="22573">MEYEKLKKIILNRLKENLPEHLSYHSVMHVKDVIDSVEKIAQSEGVNDEDLLLLKTAALFHDTGFLFGSKNHEEKSCEIAAEYLLDYGYSQEQLDKIKGMIMATKIPQTPHNHLEQILADADLDYLGRNDFFVIGDKLFEELSMFGIVNSERDWNLLQEKFLESHHYFTKTAINSRKDKKQDNLNIIKTKLKND</sequence>
<dbReference type="Gene3D" id="1.10.3210.10">
    <property type="entry name" value="Hypothetical protein af1432"/>
    <property type="match status" value="1"/>
</dbReference>
<dbReference type="STRING" id="236814.IX39_16655"/>
<dbReference type="PANTHER" id="PTHR21174">
    <property type="match status" value="1"/>
</dbReference>
<dbReference type="InterPro" id="IPR009218">
    <property type="entry name" value="HD_phosphohydro"/>
</dbReference>